<feature type="region of interest" description="Disordered" evidence="1">
    <location>
        <begin position="1"/>
        <end position="58"/>
    </location>
</feature>
<protein>
    <submittedName>
        <fullName evidence="2">Uncharacterized protein</fullName>
    </submittedName>
</protein>
<dbReference type="EMBL" id="BNCD01000003">
    <property type="protein sequence ID" value="GHH74666.1"/>
    <property type="molecule type" value="Genomic_DNA"/>
</dbReference>
<comment type="caution">
    <text evidence="2">The sequence shown here is derived from an EMBL/GenBank/DDBJ whole genome shotgun (WGS) entry which is preliminary data.</text>
</comment>
<organism evidence="2 3">
    <name type="scientific">Streptomyces sulfonofaciens</name>
    <dbReference type="NCBI Taxonomy" id="68272"/>
    <lineage>
        <taxon>Bacteria</taxon>
        <taxon>Bacillati</taxon>
        <taxon>Actinomycetota</taxon>
        <taxon>Actinomycetes</taxon>
        <taxon>Kitasatosporales</taxon>
        <taxon>Streptomycetaceae</taxon>
        <taxon>Streptomyces</taxon>
    </lineage>
</organism>
<name>A0A919KWM6_9ACTN</name>
<evidence type="ECO:0000313" key="3">
    <source>
        <dbReference type="Proteomes" id="UP000603708"/>
    </source>
</evidence>
<evidence type="ECO:0000313" key="2">
    <source>
        <dbReference type="EMBL" id="GHH74666.1"/>
    </source>
</evidence>
<dbReference type="Proteomes" id="UP000603708">
    <property type="component" value="Unassembled WGS sequence"/>
</dbReference>
<keyword evidence="3" id="KW-1185">Reference proteome</keyword>
<gene>
    <name evidence="2" type="ORF">GCM10018793_16420</name>
</gene>
<accession>A0A919KWM6</accession>
<feature type="compositionally biased region" description="Basic and acidic residues" evidence="1">
    <location>
        <begin position="1"/>
        <end position="16"/>
    </location>
</feature>
<reference evidence="2" key="1">
    <citation type="journal article" date="2014" name="Int. J. Syst. Evol. Microbiol.">
        <title>Complete genome sequence of Corynebacterium casei LMG S-19264T (=DSM 44701T), isolated from a smear-ripened cheese.</title>
        <authorList>
            <consortium name="US DOE Joint Genome Institute (JGI-PGF)"/>
            <person name="Walter F."/>
            <person name="Albersmeier A."/>
            <person name="Kalinowski J."/>
            <person name="Ruckert C."/>
        </authorList>
    </citation>
    <scope>NUCLEOTIDE SEQUENCE</scope>
    <source>
        <strain evidence="2">JCM 5069</strain>
    </source>
</reference>
<feature type="compositionally biased region" description="Low complexity" evidence="1">
    <location>
        <begin position="48"/>
        <end position="58"/>
    </location>
</feature>
<sequence>MAAATMERRAEVHGELNHSCTSQCPNPCPAARNQTGRPPTAFPPPPTVFRVATRPLAG</sequence>
<evidence type="ECO:0000256" key="1">
    <source>
        <dbReference type="SAM" id="MobiDB-lite"/>
    </source>
</evidence>
<dbReference type="AlphaFoldDB" id="A0A919KWM6"/>
<proteinExistence type="predicted"/>
<reference evidence="2" key="2">
    <citation type="submission" date="2020-09" db="EMBL/GenBank/DDBJ databases">
        <authorList>
            <person name="Sun Q."/>
            <person name="Ohkuma M."/>
        </authorList>
    </citation>
    <scope>NUCLEOTIDE SEQUENCE</scope>
    <source>
        <strain evidence="2">JCM 5069</strain>
    </source>
</reference>